<feature type="transmembrane region" description="Helical" evidence="7">
    <location>
        <begin position="12"/>
        <end position="37"/>
    </location>
</feature>
<dbReference type="Proteomes" id="UP001295684">
    <property type="component" value="Unassembled WGS sequence"/>
</dbReference>
<evidence type="ECO:0000256" key="4">
    <source>
        <dbReference type="ARBA" id="ARBA00022989"/>
    </source>
</evidence>
<evidence type="ECO:0000259" key="8">
    <source>
        <dbReference type="Pfam" id="PF01529"/>
    </source>
</evidence>
<gene>
    <name evidence="9" type="ORF">ECRASSUSDP1_LOCUS17074</name>
</gene>
<evidence type="ECO:0000313" key="10">
    <source>
        <dbReference type="Proteomes" id="UP001295684"/>
    </source>
</evidence>
<dbReference type="EMBL" id="CAMPGE010017205">
    <property type="protein sequence ID" value="CAI2375710.1"/>
    <property type="molecule type" value="Genomic_DNA"/>
</dbReference>
<dbReference type="GO" id="GO:0019706">
    <property type="term" value="F:protein-cysteine S-palmitoyltransferase activity"/>
    <property type="evidence" value="ECO:0007669"/>
    <property type="project" value="UniProtKB-EC"/>
</dbReference>
<feature type="transmembrane region" description="Helical" evidence="7">
    <location>
        <begin position="146"/>
        <end position="173"/>
    </location>
</feature>
<evidence type="ECO:0000256" key="7">
    <source>
        <dbReference type="RuleBase" id="RU079119"/>
    </source>
</evidence>
<dbReference type="Pfam" id="PF01529">
    <property type="entry name" value="DHHC"/>
    <property type="match status" value="1"/>
</dbReference>
<feature type="transmembrane region" description="Helical" evidence="7">
    <location>
        <begin position="49"/>
        <end position="69"/>
    </location>
</feature>
<proteinExistence type="inferred from homology"/>
<reference evidence="9" key="1">
    <citation type="submission" date="2023-07" db="EMBL/GenBank/DDBJ databases">
        <authorList>
            <consortium name="AG Swart"/>
            <person name="Singh M."/>
            <person name="Singh A."/>
            <person name="Seah K."/>
            <person name="Emmerich C."/>
        </authorList>
    </citation>
    <scope>NUCLEOTIDE SEQUENCE</scope>
    <source>
        <strain evidence="9">DP1</strain>
    </source>
</reference>
<evidence type="ECO:0000256" key="3">
    <source>
        <dbReference type="ARBA" id="ARBA00022692"/>
    </source>
</evidence>
<dbReference type="InterPro" id="IPR001594">
    <property type="entry name" value="Palmitoyltrfase_DHHC"/>
</dbReference>
<keyword evidence="5 7" id="KW-0472">Membrane</keyword>
<feature type="transmembrane region" description="Helical" evidence="7">
    <location>
        <begin position="185"/>
        <end position="208"/>
    </location>
</feature>
<dbReference type="AlphaFoldDB" id="A0AAD2D0A7"/>
<comment type="subcellular location">
    <subcellularLocation>
        <location evidence="1">Membrane</location>
        <topology evidence="1">Multi-pass membrane protein</topology>
    </subcellularLocation>
</comment>
<dbReference type="PANTHER" id="PTHR12246">
    <property type="entry name" value="PALMITOYLTRANSFERASE ZDHHC16"/>
    <property type="match status" value="1"/>
</dbReference>
<feature type="transmembrane region" description="Helical" evidence="7">
    <location>
        <begin position="309"/>
        <end position="326"/>
    </location>
</feature>
<accession>A0AAD2D0A7</accession>
<evidence type="ECO:0000313" key="9">
    <source>
        <dbReference type="EMBL" id="CAI2375710.1"/>
    </source>
</evidence>
<keyword evidence="6 7" id="KW-0012">Acyltransferase</keyword>
<comment type="domain">
    <text evidence="7">The DHHC domain is required for palmitoyltransferase activity.</text>
</comment>
<keyword evidence="4 7" id="KW-1133">Transmembrane helix</keyword>
<comment type="caution">
    <text evidence="9">The sequence shown here is derived from an EMBL/GenBank/DDBJ whole genome shotgun (WGS) entry which is preliminary data.</text>
</comment>
<evidence type="ECO:0000256" key="1">
    <source>
        <dbReference type="ARBA" id="ARBA00004141"/>
    </source>
</evidence>
<feature type="domain" description="Palmitoyltransferase DHHC" evidence="8">
    <location>
        <begin position="99"/>
        <end position="229"/>
    </location>
</feature>
<comment type="similarity">
    <text evidence="7">Belongs to the DHHC palmitoyltransferase family.</text>
</comment>
<keyword evidence="3 7" id="KW-0812">Transmembrane</keyword>
<dbReference type="InterPro" id="IPR039859">
    <property type="entry name" value="PFA4/ZDH16/20/ERF2-like"/>
</dbReference>
<dbReference type="GO" id="GO:0016020">
    <property type="term" value="C:membrane"/>
    <property type="evidence" value="ECO:0007669"/>
    <property type="project" value="UniProtKB-SubCell"/>
</dbReference>
<dbReference type="EC" id="2.3.1.225" evidence="7"/>
<keyword evidence="2 7" id="KW-0808">Transferase</keyword>
<dbReference type="PROSITE" id="PS50216">
    <property type="entry name" value="DHHC"/>
    <property type="match status" value="1"/>
</dbReference>
<name>A0AAD2D0A7_EUPCR</name>
<evidence type="ECO:0000256" key="6">
    <source>
        <dbReference type="ARBA" id="ARBA00023315"/>
    </source>
</evidence>
<sequence length="327" mass="37828">MKIRTNNIGGFFIFLLTLALLVFGIIVMNYLCILYWFEEPAVEKRMVSVIPTTNIGTVIFILFNFLGYLSTVSHLRASLTDPGIITPDILPPSDFPKEDIKPCKKCNLKWKPMRAHHCSECNVCIFKMDHHCPWINSCVGIKNTKYFFLFTLYTGLGALFAIALLITGFILLLQDTTDTHYSKSGYPVAFFLCVCVLIESILFSFFTLELVGEQIESFQDNQTYIDDLKDLIGVPLTLGEAFKEWIGEDWTFWWLPTQPVLKLNYCSRLYKMQEIISRKYQEYEKLEYDTTGKYKAIALQEAKQDRLKFFGFTVAMVVTLYFIVVMF</sequence>
<protein>
    <recommendedName>
        <fullName evidence="7">Palmitoyltransferase</fullName>
        <ecNumber evidence="7">2.3.1.225</ecNumber>
    </recommendedName>
</protein>
<organism evidence="9 10">
    <name type="scientific">Euplotes crassus</name>
    <dbReference type="NCBI Taxonomy" id="5936"/>
    <lineage>
        <taxon>Eukaryota</taxon>
        <taxon>Sar</taxon>
        <taxon>Alveolata</taxon>
        <taxon>Ciliophora</taxon>
        <taxon>Intramacronucleata</taxon>
        <taxon>Spirotrichea</taxon>
        <taxon>Hypotrichia</taxon>
        <taxon>Euplotida</taxon>
        <taxon>Euplotidae</taxon>
        <taxon>Moneuplotes</taxon>
    </lineage>
</organism>
<keyword evidence="10" id="KW-1185">Reference proteome</keyword>
<evidence type="ECO:0000256" key="5">
    <source>
        <dbReference type="ARBA" id="ARBA00023136"/>
    </source>
</evidence>
<comment type="catalytic activity">
    <reaction evidence="7">
        <text>L-cysteinyl-[protein] + hexadecanoyl-CoA = S-hexadecanoyl-L-cysteinyl-[protein] + CoA</text>
        <dbReference type="Rhea" id="RHEA:36683"/>
        <dbReference type="Rhea" id="RHEA-COMP:10131"/>
        <dbReference type="Rhea" id="RHEA-COMP:11032"/>
        <dbReference type="ChEBI" id="CHEBI:29950"/>
        <dbReference type="ChEBI" id="CHEBI:57287"/>
        <dbReference type="ChEBI" id="CHEBI:57379"/>
        <dbReference type="ChEBI" id="CHEBI:74151"/>
        <dbReference type="EC" id="2.3.1.225"/>
    </reaction>
</comment>
<evidence type="ECO:0000256" key="2">
    <source>
        <dbReference type="ARBA" id="ARBA00022679"/>
    </source>
</evidence>